<dbReference type="AlphaFoldDB" id="A0A636P9L9"/>
<comment type="caution">
    <text evidence="2">The sequence shown here is derived from an EMBL/GenBank/DDBJ whole genome shotgun (WGS) entry which is preliminary data.</text>
</comment>
<organism evidence="2 3">
    <name type="scientific">Salmonella enterica subsp. enterica serovar Guildford</name>
    <dbReference type="NCBI Taxonomy" id="2564497"/>
    <lineage>
        <taxon>Bacteria</taxon>
        <taxon>Pseudomonadati</taxon>
        <taxon>Pseudomonadota</taxon>
        <taxon>Gammaproteobacteria</taxon>
        <taxon>Enterobacterales</taxon>
        <taxon>Enterobacteriaceae</taxon>
        <taxon>Salmonella</taxon>
    </lineage>
</organism>
<dbReference type="InterPro" id="IPR058979">
    <property type="entry name" value="LysC-like"/>
</dbReference>
<evidence type="ECO:0000256" key="1">
    <source>
        <dbReference type="SAM" id="SignalP"/>
    </source>
</evidence>
<feature type="chain" id="PRO_5024926611" evidence="1">
    <location>
        <begin position="25"/>
        <end position="96"/>
    </location>
</feature>
<name>A0A636P9L9_SALET</name>
<evidence type="ECO:0000313" key="3">
    <source>
        <dbReference type="Proteomes" id="UP000839562"/>
    </source>
</evidence>
<evidence type="ECO:0000313" key="2">
    <source>
        <dbReference type="EMBL" id="EDI1036927.1"/>
    </source>
</evidence>
<keyword evidence="1" id="KW-0732">Signal</keyword>
<dbReference type="Pfam" id="PF23793">
    <property type="entry name" value="LysC"/>
    <property type="match status" value="1"/>
</dbReference>
<dbReference type="PROSITE" id="PS51257">
    <property type="entry name" value="PROKAR_LIPOPROTEIN"/>
    <property type="match status" value="1"/>
</dbReference>
<feature type="signal peptide" evidence="1">
    <location>
        <begin position="1"/>
        <end position="24"/>
    </location>
</feature>
<reference evidence="2 3" key="1">
    <citation type="submission" date="2018-07" db="EMBL/GenBank/DDBJ databases">
        <authorList>
            <person name="Ashton P.M."/>
            <person name="Dallman T."/>
            <person name="Nair S."/>
            <person name="De Pinna E."/>
            <person name="Peters T."/>
            <person name="Grant K."/>
        </authorList>
    </citation>
    <scope>NUCLEOTIDE SEQUENCE [LARGE SCALE GENOMIC DNA]</scope>
    <source>
        <strain evidence="2 3">343736</strain>
    </source>
</reference>
<sequence length="96" mass="10448">MRSKAMHVLLSISLLMLLSGCAKQQIVREAVKVKNPPIPANLLIDCVVPEVPEQMTFGGSVQLNVALLLSIENCNGQLEAIREIESSRQGQIAQPQ</sequence>
<protein>
    <submittedName>
        <fullName evidence="2">Peptidase</fullName>
    </submittedName>
</protein>
<accession>A0A636P9L9</accession>
<dbReference type="Proteomes" id="UP000839562">
    <property type="component" value="Unassembled WGS sequence"/>
</dbReference>
<dbReference type="EMBL" id="AAMJVP010000036">
    <property type="protein sequence ID" value="EDI1036927.1"/>
    <property type="molecule type" value="Genomic_DNA"/>
</dbReference>
<proteinExistence type="predicted"/>
<gene>
    <name evidence="2" type="ORF">CC928_21945</name>
</gene>